<sequence>IQKKQGLNTSEVHRPNSKTKVIDHLIRIANKKDEFEYRFEQSSLAKKILTRIFLTILDLYQALLLGLVLIFGTKLKDSNIQQNDLDLRRYRVKYYPTVTTIGISFIILLSQLFLYVTGGIIILNTKVISIFAIGDGDSEILFVEEEIDNFIFDEQFIEFDANGASLVEIQEPQADEPPTPTEILPTEIIIEPSIEPTDIPNPTNEAIPSVEPSEVPTNTPIQSPQPTDIPEVLGANTEEQTEVAYQYPSTSPELVTKNGIEYSYLESIVEQSEINNEQTSTQTDSEYQVNSATNISISYQLSPDSESWYYYDATELIWERTDQAVSSSNSIQEINQNLDSYNDQFGAGELFFKIFLISDGSEDITINSLIVSKEDSLLASNEDYSPETSEVDQLANIDDSLLIDTEPVLFNANYFNGHKVVKGKLLPKDDTLSRVIDIDESILTDYQANIYFSDSQSATKGELIGTTDLYLNQRGEIEFFLSEPSSPGGFVTAEIVNKNSDFTSELAKPLKNATFVIDTTLDLYDAGDTDNVGFVDNPDGLCDDGTGYCSMRAAVFESNNNSEADVLSFDIPYSDPGYLDYDGGPGDIPANGDDFWQMKPSLINTES</sequence>
<feature type="non-terminal residue" evidence="2">
    <location>
        <position position="607"/>
    </location>
</feature>
<organism evidence="2 3">
    <name type="scientific">Candidatus Dojkabacteria bacterium</name>
    <dbReference type="NCBI Taxonomy" id="2099670"/>
    <lineage>
        <taxon>Bacteria</taxon>
        <taxon>Candidatus Dojkabacteria</taxon>
    </lineage>
</organism>
<feature type="transmembrane region" description="Helical" evidence="1">
    <location>
        <begin position="94"/>
        <end position="116"/>
    </location>
</feature>
<comment type="caution">
    <text evidence="2">The sequence shown here is derived from an EMBL/GenBank/DDBJ whole genome shotgun (WGS) entry which is preliminary data.</text>
</comment>
<dbReference type="Proteomes" id="UP000783287">
    <property type="component" value="Unassembled WGS sequence"/>
</dbReference>
<gene>
    <name evidence="2" type="ORF">KC909_06645</name>
</gene>
<evidence type="ECO:0000256" key="1">
    <source>
        <dbReference type="SAM" id="Phobius"/>
    </source>
</evidence>
<reference evidence="2" key="2">
    <citation type="journal article" date="2021" name="Microbiome">
        <title>Successional dynamics and alternative stable states in a saline activated sludge microbial community over 9 years.</title>
        <authorList>
            <person name="Wang Y."/>
            <person name="Ye J."/>
            <person name="Ju F."/>
            <person name="Liu L."/>
            <person name="Boyd J.A."/>
            <person name="Deng Y."/>
            <person name="Parks D.H."/>
            <person name="Jiang X."/>
            <person name="Yin X."/>
            <person name="Woodcroft B.J."/>
            <person name="Tyson G.W."/>
            <person name="Hugenholtz P."/>
            <person name="Polz M.F."/>
            <person name="Zhang T."/>
        </authorList>
    </citation>
    <scope>NUCLEOTIDE SEQUENCE</scope>
    <source>
        <strain evidence="2">HKST-UBA14</strain>
    </source>
</reference>
<evidence type="ECO:0000313" key="2">
    <source>
        <dbReference type="EMBL" id="MCA9384011.1"/>
    </source>
</evidence>
<feature type="transmembrane region" description="Helical" evidence="1">
    <location>
        <begin position="52"/>
        <end position="73"/>
    </location>
</feature>
<name>A0A955RJJ9_9BACT</name>
<dbReference type="AlphaFoldDB" id="A0A955RJJ9"/>
<proteinExistence type="predicted"/>
<evidence type="ECO:0000313" key="3">
    <source>
        <dbReference type="Proteomes" id="UP000783287"/>
    </source>
</evidence>
<keyword evidence="1" id="KW-0472">Membrane</keyword>
<accession>A0A955RJJ9</accession>
<protein>
    <submittedName>
        <fullName evidence="2">Uncharacterized protein</fullName>
    </submittedName>
</protein>
<keyword evidence="1" id="KW-1133">Transmembrane helix</keyword>
<feature type="non-terminal residue" evidence="2">
    <location>
        <position position="1"/>
    </location>
</feature>
<reference evidence="2" key="1">
    <citation type="submission" date="2020-04" db="EMBL/GenBank/DDBJ databases">
        <authorList>
            <person name="Zhang T."/>
        </authorList>
    </citation>
    <scope>NUCLEOTIDE SEQUENCE</scope>
    <source>
        <strain evidence="2">HKST-UBA14</strain>
    </source>
</reference>
<keyword evidence="1" id="KW-0812">Transmembrane</keyword>
<dbReference type="EMBL" id="JAGQLK010000213">
    <property type="protein sequence ID" value="MCA9384011.1"/>
    <property type="molecule type" value="Genomic_DNA"/>
</dbReference>